<dbReference type="GO" id="GO:0052621">
    <property type="term" value="F:diguanylate cyclase activity"/>
    <property type="evidence" value="ECO:0007669"/>
    <property type="project" value="UniProtKB-EC"/>
</dbReference>
<dbReference type="AlphaFoldDB" id="A0A4Q7NNG0"/>
<keyword evidence="4" id="KW-1133">Transmembrane helix</keyword>
<dbReference type="PANTHER" id="PTHR45138">
    <property type="entry name" value="REGULATORY COMPONENTS OF SENSORY TRANSDUCTION SYSTEM"/>
    <property type="match status" value="1"/>
</dbReference>
<feature type="transmembrane region" description="Helical" evidence="4">
    <location>
        <begin position="195"/>
        <end position="214"/>
    </location>
</feature>
<comment type="caution">
    <text evidence="6">The sequence shown here is derived from an EMBL/GenBank/DDBJ whole genome shotgun (WGS) entry which is preliminary data.</text>
</comment>
<dbReference type="Gene3D" id="3.30.70.270">
    <property type="match status" value="1"/>
</dbReference>
<feature type="compositionally biased region" description="Basic and acidic residues" evidence="3">
    <location>
        <begin position="386"/>
        <end position="405"/>
    </location>
</feature>
<evidence type="ECO:0000256" key="1">
    <source>
        <dbReference type="ARBA" id="ARBA00012528"/>
    </source>
</evidence>
<feature type="transmembrane region" description="Helical" evidence="4">
    <location>
        <begin position="40"/>
        <end position="59"/>
    </location>
</feature>
<feature type="transmembrane region" description="Helical" evidence="4">
    <location>
        <begin position="123"/>
        <end position="143"/>
    </location>
</feature>
<dbReference type="Proteomes" id="UP000292445">
    <property type="component" value="Unassembled WGS sequence"/>
</dbReference>
<dbReference type="FunFam" id="3.30.70.270:FF:000001">
    <property type="entry name" value="Diguanylate cyclase domain protein"/>
    <property type="match status" value="1"/>
</dbReference>
<accession>A0A4Q7NNG0</accession>
<dbReference type="SUPFAM" id="SSF55073">
    <property type="entry name" value="Nucleotide cyclase"/>
    <property type="match status" value="1"/>
</dbReference>
<keyword evidence="4" id="KW-0812">Transmembrane</keyword>
<protein>
    <recommendedName>
        <fullName evidence="1">diguanylate cyclase</fullName>
        <ecNumber evidence="1">2.7.7.65</ecNumber>
    </recommendedName>
</protein>
<evidence type="ECO:0000313" key="6">
    <source>
        <dbReference type="EMBL" id="RZS86774.1"/>
    </source>
</evidence>
<dbReference type="InterPro" id="IPR050469">
    <property type="entry name" value="Diguanylate_Cyclase"/>
</dbReference>
<evidence type="ECO:0000256" key="4">
    <source>
        <dbReference type="SAM" id="Phobius"/>
    </source>
</evidence>
<organism evidence="6 7">
    <name type="scientific">Pigmentiphaga kullae</name>
    <dbReference type="NCBI Taxonomy" id="151784"/>
    <lineage>
        <taxon>Bacteria</taxon>
        <taxon>Pseudomonadati</taxon>
        <taxon>Pseudomonadota</taxon>
        <taxon>Betaproteobacteria</taxon>
        <taxon>Burkholderiales</taxon>
        <taxon>Alcaligenaceae</taxon>
        <taxon>Pigmentiphaga</taxon>
    </lineage>
</organism>
<dbReference type="EMBL" id="SGXC01000001">
    <property type="protein sequence ID" value="RZS86774.1"/>
    <property type="molecule type" value="Genomic_DNA"/>
</dbReference>
<dbReference type="RefSeq" id="WP_130357837.1">
    <property type="nucleotide sequence ID" value="NZ_SGXC01000001.1"/>
</dbReference>
<name>A0A4Q7NNG0_9BURK</name>
<dbReference type="OrthoDB" id="9813903at2"/>
<gene>
    <name evidence="6" type="ORF">EV675_2823</name>
</gene>
<dbReference type="CDD" id="cd01949">
    <property type="entry name" value="GGDEF"/>
    <property type="match status" value="1"/>
</dbReference>
<feature type="transmembrane region" description="Helical" evidence="4">
    <location>
        <begin position="71"/>
        <end position="88"/>
    </location>
</feature>
<evidence type="ECO:0000256" key="2">
    <source>
        <dbReference type="ARBA" id="ARBA00034247"/>
    </source>
</evidence>
<dbReference type="NCBIfam" id="TIGR00254">
    <property type="entry name" value="GGDEF"/>
    <property type="match status" value="1"/>
</dbReference>
<feature type="transmembrane region" description="Helical" evidence="4">
    <location>
        <begin position="100"/>
        <end position="117"/>
    </location>
</feature>
<feature type="region of interest" description="Disordered" evidence="3">
    <location>
        <begin position="380"/>
        <end position="405"/>
    </location>
</feature>
<evidence type="ECO:0000313" key="7">
    <source>
        <dbReference type="Proteomes" id="UP000292445"/>
    </source>
</evidence>
<keyword evidence="7" id="KW-1185">Reference proteome</keyword>
<feature type="transmembrane region" description="Helical" evidence="4">
    <location>
        <begin position="155"/>
        <end position="175"/>
    </location>
</feature>
<dbReference type="EC" id="2.7.7.65" evidence="1"/>
<dbReference type="InterPro" id="IPR043128">
    <property type="entry name" value="Rev_trsase/Diguanyl_cyclase"/>
</dbReference>
<dbReference type="PANTHER" id="PTHR45138:SF9">
    <property type="entry name" value="DIGUANYLATE CYCLASE DGCM-RELATED"/>
    <property type="match status" value="1"/>
</dbReference>
<keyword evidence="4" id="KW-0472">Membrane</keyword>
<feature type="transmembrane region" description="Helical" evidence="4">
    <location>
        <begin position="12"/>
        <end position="33"/>
    </location>
</feature>
<feature type="domain" description="GGDEF" evidence="5">
    <location>
        <begin position="252"/>
        <end position="384"/>
    </location>
</feature>
<proteinExistence type="predicted"/>
<comment type="catalytic activity">
    <reaction evidence="2">
        <text>2 GTP = 3',3'-c-di-GMP + 2 diphosphate</text>
        <dbReference type="Rhea" id="RHEA:24898"/>
        <dbReference type="ChEBI" id="CHEBI:33019"/>
        <dbReference type="ChEBI" id="CHEBI:37565"/>
        <dbReference type="ChEBI" id="CHEBI:58805"/>
        <dbReference type="EC" id="2.7.7.65"/>
    </reaction>
</comment>
<reference evidence="6 7" key="1">
    <citation type="submission" date="2019-02" db="EMBL/GenBank/DDBJ databases">
        <title>Genomic Encyclopedia of Type Strains, Phase IV (KMG-IV): sequencing the most valuable type-strain genomes for metagenomic binning, comparative biology and taxonomic classification.</title>
        <authorList>
            <person name="Goeker M."/>
        </authorList>
    </citation>
    <scope>NUCLEOTIDE SEQUENCE [LARGE SCALE GENOMIC DNA]</scope>
    <source>
        <strain evidence="6 7">K24</strain>
    </source>
</reference>
<dbReference type="InterPro" id="IPR029787">
    <property type="entry name" value="Nucleotide_cyclase"/>
</dbReference>
<dbReference type="PROSITE" id="PS50887">
    <property type="entry name" value="GGDEF"/>
    <property type="match status" value="1"/>
</dbReference>
<evidence type="ECO:0000256" key="3">
    <source>
        <dbReference type="SAM" id="MobiDB-lite"/>
    </source>
</evidence>
<dbReference type="InterPro" id="IPR000160">
    <property type="entry name" value="GGDEF_dom"/>
</dbReference>
<sequence length="405" mass="43397">MDSSLPLTASQALALGNPAMCLLFALGFACLWAHERPRAYLLLYAAAFAVYAAGTLLRIFDQADVTGDDLAAAVLYVGSALLLARGLLARCGIDADGSPLGALGIAILVLLLHFHIMQHDVPAFAYTLGVGLGALLLLTWMRLGALRRGGAADQVLYWMLPLVSACLFLGISWVAGSTAVQAGAFVQPNAWLQALPPAALVLTLGGSLFASALSDIITPLKHERVTDPLTQLKNRRNFEDLSLGRPQRHPDYPFSLVLLDLDTFKAINDTYGHAAGDATLAEMGRIIRDCTRTGDMAWRLGGDEFAILMPGTPAAGAVQVAERIRAQLATTRLEIPRGDFSVTASFGIAQSRVDEPLYELFARTDILLYAAKRQGRDRISCASAPERGDPRDTAAPRKGEEMLSL</sequence>
<dbReference type="SMART" id="SM00267">
    <property type="entry name" value="GGDEF"/>
    <property type="match status" value="1"/>
</dbReference>
<evidence type="ECO:0000259" key="5">
    <source>
        <dbReference type="PROSITE" id="PS50887"/>
    </source>
</evidence>
<dbReference type="Pfam" id="PF00990">
    <property type="entry name" value="GGDEF"/>
    <property type="match status" value="1"/>
</dbReference>